<evidence type="ECO:0000313" key="2">
    <source>
        <dbReference type="EMBL" id="WSE31912.1"/>
    </source>
</evidence>
<dbReference type="EMBL" id="CP142149">
    <property type="protein sequence ID" value="WSE31912.1"/>
    <property type="molecule type" value="Genomic_DNA"/>
</dbReference>
<sequence>MWDLLHAWREWLAGHDTAQLRVFGVTVLWWGRLGKTLEFLGGLTVVLDLLGRQRMESVHAALRARRRRLVNRLRRRPAPPPARSDAHEQGLRVAWSLGTIFVGLFVFAGTHYAYAPPNDPMPVGVVVLFVALAAPILGGLVGGGGYLLGLLLVEGLVVTTLGQLPTREGLESRLKWLGLGIFVFGFSLDLLSS</sequence>
<gene>
    <name evidence="2" type="ORF">VSH64_07290</name>
</gene>
<keyword evidence="1" id="KW-0472">Membrane</keyword>
<proteinExistence type="predicted"/>
<reference evidence="2 3" key="1">
    <citation type="journal article" date="2015" name="Int. J. Syst. Evol. Microbiol.">
        <title>Amycolatopsis rhabdoformis sp. nov., an actinomycete isolated from a tropical forest soil.</title>
        <authorList>
            <person name="Souza W.R."/>
            <person name="Silva R.E."/>
            <person name="Goodfellow M."/>
            <person name="Busarakam K."/>
            <person name="Figueiro F.S."/>
            <person name="Ferreira D."/>
            <person name="Rodrigues-Filho E."/>
            <person name="Moraes L.A.B."/>
            <person name="Zucchi T.D."/>
        </authorList>
    </citation>
    <scope>NUCLEOTIDE SEQUENCE [LARGE SCALE GENOMIC DNA]</scope>
    <source>
        <strain evidence="2 3">NCIMB 14900</strain>
    </source>
</reference>
<evidence type="ECO:0000313" key="3">
    <source>
        <dbReference type="Proteomes" id="UP001330812"/>
    </source>
</evidence>
<accession>A0ABZ1ICH8</accession>
<keyword evidence="1" id="KW-0812">Transmembrane</keyword>
<evidence type="ECO:0000256" key="1">
    <source>
        <dbReference type="SAM" id="Phobius"/>
    </source>
</evidence>
<keyword evidence="1" id="KW-1133">Transmembrane helix</keyword>
<feature type="transmembrane region" description="Helical" evidence="1">
    <location>
        <begin position="93"/>
        <end position="114"/>
    </location>
</feature>
<keyword evidence="3" id="KW-1185">Reference proteome</keyword>
<dbReference type="RefSeq" id="WP_326834720.1">
    <property type="nucleotide sequence ID" value="NZ_CP142149.1"/>
</dbReference>
<dbReference type="Proteomes" id="UP001330812">
    <property type="component" value="Chromosome"/>
</dbReference>
<feature type="transmembrane region" description="Helical" evidence="1">
    <location>
        <begin position="126"/>
        <end position="153"/>
    </location>
</feature>
<name>A0ABZ1ICH8_9PSEU</name>
<protein>
    <submittedName>
        <fullName evidence="2">Uncharacterized protein</fullName>
    </submittedName>
</protein>
<organism evidence="2 3">
    <name type="scientific">Amycolatopsis rhabdoformis</name>
    <dbReference type="NCBI Taxonomy" id="1448059"/>
    <lineage>
        <taxon>Bacteria</taxon>
        <taxon>Bacillati</taxon>
        <taxon>Actinomycetota</taxon>
        <taxon>Actinomycetes</taxon>
        <taxon>Pseudonocardiales</taxon>
        <taxon>Pseudonocardiaceae</taxon>
        <taxon>Amycolatopsis</taxon>
    </lineage>
</organism>